<evidence type="ECO:0000256" key="3">
    <source>
        <dbReference type="ARBA" id="ARBA00022801"/>
    </source>
</evidence>
<dbReference type="CDD" id="cd00312">
    <property type="entry name" value="Esterase_lipase"/>
    <property type="match status" value="1"/>
</dbReference>
<dbReference type="PROSITE" id="PS00941">
    <property type="entry name" value="CARBOXYLESTERASE_B_2"/>
    <property type="match status" value="1"/>
</dbReference>
<dbReference type="GO" id="GO:0006581">
    <property type="term" value="P:acetylcholine catabolic process"/>
    <property type="evidence" value="ECO:0007669"/>
    <property type="project" value="TreeGrafter"/>
</dbReference>
<accession>A0A2T7NC98</accession>
<name>A0A2T7NC98_POMCA</name>
<dbReference type="EC" id="3.1.1.-" evidence="6"/>
<dbReference type="GO" id="GO:0005615">
    <property type="term" value="C:extracellular space"/>
    <property type="evidence" value="ECO:0007669"/>
    <property type="project" value="TreeGrafter"/>
</dbReference>
<dbReference type="Gene3D" id="3.40.50.1820">
    <property type="entry name" value="alpha/beta hydrolase"/>
    <property type="match status" value="1"/>
</dbReference>
<keyword evidence="6" id="KW-0732">Signal</keyword>
<dbReference type="AlphaFoldDB" id="A0A2T7NC98"/>
<keyword evidence="3 6" id="KW-0378">Hydrolase</keyword>
<organism evidence="8 9">
    <name type="scientific">Pomacea canaliculata</name>
    <name type="common">Golden apple snail</name>
    <dbReference type="NCBI Taxonomy" id="400727"/>
    <lineage>
        <taxon>Eukaryota</taxon>
        <taxon>Metazoa</taxon>
        <taxon>Spiralia</taxon>
        <taxon>Lophotrochozoa</taxon>
        <taxon>Mollusca</taxon>
        <taxon>Gastropoda</taxon>
        <taxon>Caenogastropoda</taxon>
        <taxon>Architaenioglossa</taxon>
        <taxon>Ampullarioidea</taxon>
        <taxon>Ampullariidae</taxon>
        <taxon>Pomacea</taxon>
    </lineage>
</organism>
<evidence type="ECO:0000256" key="1">
    <source>
        <dbReference type="ARBA" id="ARBA00005964"/>
    </source>
</evidence>
<dbReference type="PANTHER" id="PTHR43918">
    <property type="entry name" value="ACETYLCHOLINESTERASE"/>
    <property type="match status" value="1"/>
</dbReference>
<protein>
    <recommendedName>
        <fullName evidence="6">Carboxylic ester hydrolase</fullName>
        <ecNumber evidence="6">3.1.1.-</ecNumber>
    </recommendedName>
</protein>
<dbReference type="GO" id="GO:0003990">
    <property type="term" value="F:acetylcholinesterase activity"/>
    <property type="evidence" value="ECO:0007669"/>
    <property type="project" value="TreeGrafter"/>
</dbReference>
<sequence length="515" mass="58680">MRQMMEDHFATLMLAAVLVLLLQEARLVSGFGPIVDTDKGQVQGKTIFVNGKKLDVFYGIPYAKPPLKEYRFRHPEQIDRWEGVLNATVLPKSCIQPWDDMFQNFSGSQMWNPNTPISEDCLYLNVWVPRVNLPYRHKAVMVWIYGGCFYSGTSTLDVYDPKYLAVENDVIVVSMNYRLGALGFLVMNTPEARGNAGLLDQRMALEWVQRNIENFGGSPHNVTLFGESAGAASVGLHLVSSLSRGLFNRAILQSGAPQASWVTYTPSEGHSRSRRLASTLGCDGNLSDAEVVQCLRLVNAHVFFQNEFSVVKGIVQFPFLPVIDGFFLTESPSEYLRRGRFKKTPLLLGSNANEGTWFLVYEDTENFSIHENKQISDEMTGHLIGSLFYYHPQYPTPLNKFGKEAIMFEYTDWARPKDPWSRRDHIAQAVGDLHFVCPVNDLADHYAQNGQRVYNYWFEHRYSLNPWPAWMGTLHGDEIFFVFGKPLDPALGFTDEEKQLSRKIMRYWTNFAKTG</sequence>
<dbReference type="InterPro" id="IPR000997">
    <property type="entry name" value="Cholinesterase"/>
</dbReference>
<dbReference type="InterPro" id="IPR029058">
    <property type="entry name" value="AB_hydrolase_fold"/>
</dbReference>
<dbReference type="InterPro" id="IPR019819">
    <property type="entry name" value="Carboxylesterase_B_CS"/>
</dbReference>
<evidence type="ECO:0000259" key="7">
    <source>
        <dbReference type="Pfam" id="PF00135"/>
    </source>
</evidence>
<dbReference type="FunFam" id="3.40.50.1820:FF:000029">
    <property type="entry name" value="Acetylcholinesterase"/>
    <property type="match status" value="1"/>
</dbReference>
<dbReference type="Proteomes" id="UP000245119">
    <property type="component" value="Linkage Group LG14"/>
</dbReference>
<feature type="signal peptide" evidence="6">
    <location>
        <begin position="1"/>
        <end position="30"/>
    </location>
</feature>
<comment type="similarity">
    <text evidence="1 6">Belongs to the type-B carboxylesterase/lipase family.</text>
</comment>
<evidence type="ECO:0000256" key="6">
    <source>
        <dbReference type="RuleBase" id="RU361235"/>
    </source>
</evidence>
<evidence type="ECO:0000256" key="4">
    <source>
        <dbReference type="ARBA" id="ARBA00023157"/>
    </source>
</evidence>
<feature type="domain" description="Carboxylesterase type B" evidence="7">
    <location>
        <begin position="33"/>
        <end position="515"/>
    </location>
</feature>
<evidence type="ECO:0000313" key="8">
    <source>
        <dbReference type="EMBL" id="PVD18762.1"/>
    </source>
</evidence>
<dbReference type="PANTHER" id="PTHR43918:SF12">
    <property type="entry name" value="ACETYLCHOLINESTERASE 1"/>
    <property type="match status" value="1"/>
</dbReference>
<feature type="active site" description="Acyl-ester intermediate" evidence="5">
    <location>
        <position position="228"/>
    </location>
</feature>
<dbReference type="Pfam" id="PF00135">
    <property type="entry name" value="COesterase"/>
    <property type="match status" value="1"/>
</dbReference>
<feature type="active site" description="Charge relay system" evidence="5">
    <location>
        <position position="475"/>
    </location>
</feature>
<comment type="caution">
    <text evidence="8">The sequence shown here is derived from an EMBL/GenBank/DDBJ whole genome shotgun (WGS) entry which is preliminary data.</text>
</comment>
<evidence type="ECO:0000256" key="5">
    <source>
        <dbReference type="PIRSR" id="PIRSR600997-1"/>
    </source>
</evidence>
<feature type="active site" description="Charge relay system" evidence="5">
    <location>
        <position position="354"/>
    </location>
</feature>
<dbReference type="OrthoDB" id="9000293at2759"/>
<dbReference type="InterPro" id="IPR019826">
    <property type="entry name" value="Carboxylesterase_B_AS"/>
</dbReference>
<keyword evidence="9" id="KW-1185">Reference proteome</keyword>
<dbReference type="InterPro" id="IPR002018">
    <property type="entry name" value="CarbesteraseB"/>
</dbReference>
<proteinExistence type="inferred from homology"/>
<gene>
    <name evidence="8" type="ORF">C0Q70_21314</name>
</gene>
<feature type="chain" id="PRO_5015369931" description="Carboxylic ester hydrolase" evidence="6">
    <location>
        <begin position="31"/>
        <end position="515"/>
    </location>
</feature>
<reference evidence="8 9" key="1">
    <citation type="submission" date="2018-04" db="EMBL/GenBank/DDBJ databases">
        <title>The genome of golden apple snail Pomacea canaliculata provides insight into stress tolerance and invasive adaptation.</title>
        <authorList>
            <person name="Liu C."/>
            <person name="Liu B."/>
            <person name="Ren Y."/>
            <person name="Zhang Y."/>
            <person name="Wang H."/>
            <person name="Li S."/>
            <person name="Jiang F."/>
            <person name="Yin L."/>
            <person name="Zhang G."/>
            <person name="Qian W."/>
            <person name="Fan W."/>
        </authorList>
    </citation>
    <scope>NUCLEOTIDE SEQUENCE [LARGE SCALE GENOMIC DNA]</scope>
    <source>
        <strain evidence="8">SZHN2017</strain>
        <tissue evidence="8">Muscle</tissue>
    </source>
</reference>
<dbReference type="SUPFAM" id="SSF53474">
    <property type="entry name" value="alpha/beta-Hydrolases"/>
    <property type="match status" value="1"/>
</dbReference>
<dbReference type="PROSITE" id="PS00122">
    <property type="entry name" value="CARBOXYLESTERASE_B_1"/>
    <property type="match status" value="1"/>
</dbReference>
<dbReference type="STRING" id="400727.A0A2T7NC98"/>
<dbReference type="EMBL" id="PZQS01000014">
    <property type="protein sequence ID" value="PVD18762.1"/>
    <property type="molecule type" value="Genomic_DNA"/>
</dbReference>
<evidence type="ECO:0000256" key="2">
    <source>
        <dbReference type="ARBA" id="ARBA00022487"/>
    </source>
</evidence>
<evidence type="ECO:0000313" key="9">
    <source>
        <dbReference type="Proteomes" id="UP000245119"/>
    </source>
</evidence>
<dbReference type="GO" id="GO:0005886">
    <property type="term" value="C:plasma membrane"/>
    <property type="evidence" value="ECO:0007669"/>
    <property type="project" value="TreeGrafter"/>
</dbReference>
<dbReference type="GO" id="GO:0019695">
    <property type="term" value="P:choline metabolic process"/>
    <property type="evidence" value="ECO:0007669"/>
    <property type="project" value="TreeGrafter"/>
</dbReference>
<keyword evidence="2" id="KW-0719">Serine esterase</keyword>
<dbReference type="InterPro" id="IPR050654">
    <property type="entry name" value="AChE-related_enzymes"/>
</dbReference>
<dbReference type="PRINTS" id="PR00878">
    <property type="entry name" value="CHOLNESTRASE"/>
</dbReference>
<keyword evidence="4" id="KW-1015">Disulfide bond</keyword>